<organism evidence="1 2">
    <name type="scientific">Xenorhabdus poinarii G6</name>
    <dbReference type="NCBI Taxonomy" id="1354304"/>
    <lineage>
        <taxon>Bacteria</taxon>
        <taxon>Pseudomonadati</taxon>
        <taxon>Pseudomonadota</taxon>
        <taxon>Gammaproteobacteria</taxon>
        <taxon>Enterobacterales</taxon>
        <taxon>Morganellaceae</taxon>
        <taxon>Xenorhabdus</taxon>
    </lineage>
</organism>
<name>A0A068QZG7_9GAMM</name>
<dbReference type="STRING" id="1354304.XPG1_0416"/>
<proteinExistence type="predicted"/>
<dbReference type="AlphaFoldDB" id="A0A068QZG7"/>
<evidence type="ECO:0000313" key="1">
    <source>
        <dbReference type="EMBL" id="CDG20071.1"/>
    </source>
</evidence>
<dbReference type="HOGENOM" id="CLU_212871_0_0_6"/>
<keyword evidence="2" id="KW-1185">Reference proteome</keyword>
<dbReference type="KEGG" id="xpo:XPG1_0416"/>
<accession>A0A068QZG7</accession>
<dbReference type="EMBL" id="FO704551">
    <property type="protein sequence ID" value="CDG20071.1"/>
    <property type="molecule type" value="Genomic_DNA"/>
</dbReference>
<reference evidence="1 2" key="1">
    <citation type="submission" date="2013-07" db="EMBL/GenBank/DDBJ databases">
        <authorList>
            <person name="Genoscope - CEA"/>
        </authorList>
    </citation>
    <scope>NUCLEOTIDE SEQUENCE [LARGE SCALE GENOMIC DNA]</scope>
    <source>
        <strain evidence="1 2">G6</strain>
    </source>
</reference>
<sequence>MLKFLTTNLAVNAIVSIMRDDLPGENMKNCAVKAMTQHQANATLSAGNVGTLFFPLFSIEHLKKPLN</sequence>
<evidence type="ECO:0000313" key="2">
    <source>
        <dbReference type="Proteomes" id="UP000032735"/>
    </source>
</evidence>
<dbReference type="Proteomes" id="UP000032735">
    <property type="component" value="Chromosome"/>
</dbReference>
<gene>
    <name evidence="1" type="ORF">XPG1_0416</name>
</gene>
<protein>
    <submittedName>
        <fullName evidence="1">Uncharacterized protein</fullName>
    </submittedName>
</protein>